<organism evidence="2 3">
    <name type="scientific">Natronococcus occultus SP4</name>
    <dbReference type="NCBI Taxonomy" id="694430"/>
    <lineage>
        <taxon>Archaea</taxon>
        <taxon>Methanobacteriati</taxon>
        <taxon>Methanobacteriota</taxon>
        <taxon>Stenosarchaea group</taxon>
        <taxon>Halobacteria</taxon>
        <taxon>Halobacteriales</taxon>
        <taxon>Natrialbaceae</taxon>
        <taxon>Natronococcus</taxon>
    </lineage>
</organism>
<reference evidence="2 3" key="1">
    <citation type="submission" date="2012-11" db="EMBL/GenBank/DDBJ databases">
        <title>FINISHED of Natronococcus occultus SP4, DSM 3396.</title>
        <authorList>
            <consortium name="DOE Joint Genome Institute"/>
            <person name="Eisen J."/>
            <person name="Huntemann M."/>
            <person name="Wei C.-L."/>
            <person name="Han J."/>
            <person name="Detter J.C."/>
            <person name="Han C."/>
            <person name="Tapia R."/>
            <person name="Chen A."/>
            <person name="Kyrpides N."/>
            <person name="Mavromatis K."/>
            <person name="Markowitz V."/>
            <person name="Szeto E."/>
            <person name="Ivanova N."/>
            <person name="Mikhailova N."/>
            <person name="Ovchinnikova G."/>
            <person name="Pagani I."/>
            <person name="Pati A."/>
            <person name="Goodwin L."/>
            <person name="Nordberg H.P."/>
            <person name="Cantor M.N."/>
            <person name="Hua S.X."/>
            <person name="Woyke T."/>
            <person name="Eisen J."/>
            <person name="Klenk H.-P."/>
            <person name="Klenk H.-P."/>
        </authorList>
    </citation>
    <scope>NUCLEOTIDE SEQUENCE [LARGE SCALE GENOMIC DNA]</scope>
    <source>
        <strain evidence="2 3">SP4</strain>
    </source>
</reference>
<evidence type="ECO:0000313" key="2">
    <source>
        <dbReference type="EMBL" id="AGB37615.1"/>
    </source>
</evidence>
<dbReference type="GeneID" id="14404904"/>
<dbReference type="RefSeq" id="WP_015321060.1">
    <property type="nucleotide sequence ID" value="NC_019974.1"/>
</dbReference>
<gene>
    <name evidence="2" type="ORF">Natoc_1820</name>
</gene>
<dbReference type="AlphaFoldDB" id="L0JZ78"/>
<sequence length="144" mass="15174">MERRAFLATAAIGGVAATAGCLERLPGVGFDASLETTDPELRPQDPPDVTVDGEEVTVRGTIRYGSSSCGGVELAHADYEDSQARLDVLVVAADDSGWTSACTDDLVAEGYRVEATVSERLRRVAATEHHVYGETSSTTVDGLN</sequence>
<dbReference type="HOGENOM" id="CLU_1792186_0_0_2"/>
<dbReference type="Proteomes" id="UP000010878">
    <property type="component" value="Chromosome"/>
</dbReference>
<dbReference type="eggNOG" id="arCOG07538">
    <property type="taxonomic scope" value="Archaea"/>
</dbReference>
<accession>L0JZ78</accession>
<evidence type="ECO:0000256" key="1">
    <source>
        <dbReference type="SAM" id="MobiDB-lite"/>
    </source>
</evidence>
<keyword evidence="3" id="KW-1185">Reference proteome</keyword>
<dbReference type="KEGG" id="nou:Natoc_1820"/>
<dbReference type="EMBL" id="CP003929">
    <property type="protein sequence ID" value="AGB37615.1"/>
    <property type="molecule type" value="Genomic_DNA"/>
</dbReference>
<dbReference type="PROSITE" id="PS51257">
    <property type="entry name" value="PROKAR_LIPOPROTEIN"/>
    <property type="match status" value="1"/>
</dbReference>
<name>L0JZ78_9EURY</name>
<dbReference type="NCBIfam" id="TIGR01409">
    <property type="entry name" value="TAT_signal_seq"/>
    <property type="match status" value="1"/>
</dbReference>
<dbReference type="OrthoDB" id="326849at2157"/>
<evidence type="ECO:0000313" key="3">
    <source>
        <dbReference type="Proteomes" id="UP000010878"/>
    </source>
</evidence>
<dbReference type="STRING" id="694430.Natoc_1820"/>
<protein>
    <submittedName>
        <fullName evidence="2">Uncharacterized protein</fullName>
    </submittedName>
</protein>
<dbReference type="InterPro" id="IPR019546">
    <property type="entry name" value="TAT_signal_bac_arc"/>
</dbReference>
<feature type="region of interest" description="Disordered" evidence="1">
    <location>
        <begin position="33"/>
        <end position="52"/>
    </location>
</feature>
<proteinExistence type="predicted"/>